<evidence type="ECO:0000256" key="4">
    <source>
        <dbReference type="ARBA" id="ARBA00014268"/>
    </source>
</evidence>
<evidence type="ECO:0000313" key="11">
    <source>
        <dbReference type="EMBL" id="KAH3665543.1"/>
    </source>
</evidence>
<dbReference type="Pfam" id="PF19566">
    <property type="entry name" value="Snx8_BAR_dom"/>
    <property type="match status" value="1"/>
</dbReference>
<gene>
    <name evidence="11" type="ORF">OGAPHI_003729</name>
</gene>
<keyword evidence="8" id="KW-0472">Membrane</keyword>
<evidence type="ECO:0000256" key="8">
    <source>
        <dbReference type="ARBA" id="ARBA00023136"/>
    </source>
</evidence>
<feature type="region of interest" description="Disordered" evidence="9">
    <location>
        <begin position="63"/>
        <end position="98"/>
    </location>
</feature>
<dbReference type="SMART" id="SM00312">
    <property type="entry name" value="PX"/>
    <property type="match status" value="1"/>
</dbReference>
<dbReference type="PROSITE" id="PS50195">
    <property type="entry name" value="PX"/>
    <property type="match status" value="1"/>
</dbReference>
<proteinExistence type="inferred from homology"/>
<keyword evidence="12" id="KW-1185">Reference proteome</keyword>
<dbReference type="RefSeq" id="XP_046060747.1">
    <property type="nucleotide sequence ID" value="XM_046204733.1"/>
</dbReference>
<feature type="region of interest" description="Disordered" evidence="9">
    <location>
        <begin position="1"/>
        <end position="24"/>
    </location>
</feature>
<dbReference type="AlphaFoldDB" id="A0A9P8P4A1"/>
<dbReference type="GO" id="GO:0006623">
    <property type="term" value="P:protein targeting to vacuole"/>
    <property type="evidence" value="ECO:0007669"/>
    <property type="project" value="TreeGrafter"/>
</dbReference>
<evidence type="ECO:0000256" key="7">
    <source>
        <dbReference type="ARBA" id="ARBA00022927"/>
    </source>
</evidence>
<evidence type="ECO:0000256" key="3">
    <source>
        <dbReference type="ARBA" id="ARBA00010883"/>
    </source>
</evidence>
<dbReference type="InterPro" id="IPR036871">
    <property type="entry name" value="PX_dom_sf"/>
</dbReference>
<keyword evidence="6" id="KW-0963">Cytoplasm</keyword>
<dbReference type="Gene3D" id="3.30.1520.10">
    <property type="entry name" value="Phox-like domain"/>
    <property type="match status" value="1"/>
</dbReference>
<evidence type="ECO:0000313" key="12">
    <source>
        <dbReference type="Proteomes" id="UP000769157"/>
    </source>
</evidence>
<feature type="compositionally biased region" description="Acidic residues" evidence="9">
    <location>
        <begin position="85"/>
        <end position="96"/>
    </location>
</feature>
<dbReference type="InterPro" id="IPR001683">
    <property type="entry name" value="PX_dom"/>
</dbReference>
<accession>A0A9P8P4A1</accession>
<dbReference type="OrthoDB" id="10064318at2759"/>
<dbReference type="EMBL" id="JAEUBE010000295">
    <property type="protein sequence ID" value="KAH3665543.1"/>
    <property type="molecule type" value="Genomic_DNA"/>
</dbReference>
<dbReference type="GeneID" id="70235694"/>
<organism evidence="11 12">
    <name type="scientific">Ogataea philodendri</name>
    <dbReference type="NCBI Taxonomy" id="1378263"/>
    <lineage>
        <taxon>Eukaryota</taxon>
        <taxon>Fungi</taxon>
        <taxon>Dikarya</taxon>
        <taxon>Ascomycota</taxon>
        <taxon>Saccharomycotina</taxon>
        <taxon>Pichiomycetes</taxon>
        <taxon>Pichiales</taxon>
        <taxon>Pichiaceae</taxon>
        <taxon>Ogataea</taxon>
    </lineage>
</organism>
<dbReference type="GO" id="GO:0005768">
    <property type="term" value="C:endosome"/>
    <property type="evidence" value="ECO:0007669"/>
    <property type="project" value="TreeGrafter"/>
</dbReference>
<evidence type="ECO:0000256" key="1">
    <source>
        <dbReference type="ARBA" id="ARBA00004287"/>
    </source>
</evidence>
<dbReference type="PANTHER" id="PTHR47554:SF1">
    <property type="entry name" value="SORTING NEXIN MVP1"/>
    <property type="match status" value="1"/>
</dbReference>
<comment type="caution">
    <text evidence="11">The sequence shown here is derived from an EMBL/GenBank/DDBJ whole genome shotgun (WGS) entry which is preliminary data.</text>
</comment>
<dbReference type="GO" id="GO:0016020">
    <property type="term" value="C:membrane"/>
    <property type="evidence" value="ECO:0007669"/>
    <property type="project" value="UniProtKB-SubCell"/>
</dbReference>
<keyword evidence="7" id="KW-0653">Protein transport</keyword>
<dbReference type="PANTHER" id="PTHR47554">
    <property type="entry name" value="SORTING NEXIN MVP1"/>
    <property type="match status" value="1"/>
</dbReference>
<dbReference type="Pfam" id="PF00787">
    <property type="entry name" value="PX"/>
    <property type="match status" value="1"/>
</dbReference>
<name>A0A9P8P4A1_9ASCO</name>
<reference evidence="11" key="2">
    <citation type="submission" date="2021-01" db="EMBL/GenBank/DDBJ databases">
        <authorList>
            <person name="Schikora-Tamarit M.A."/>
        </authorList>
    </citation>
    <scope>NUCLEOTIDE SEQUENCE</scope>
    <source>
        <strain evidence="11">CBS6075</strain>
    </source>
</reference>
<keyword evidence="5" id="KW-0813">Transport</keyword>
<dbReference type="InterPro" id="IPR045734">
    <property type="entry name" value="Snx8_BAR_dom"/>
</dbReference>
<comment type="similarity">
    <text evidence="3">Belongs to the sorting nexin family.</text>
</comment>
<protein>
    <recommendedName>
        <fullName evidence="4">Sorting nexin MVP1</fullName>
    </recommendedName>
</protein>
<reference evidence="11" key="1">
    <citation type="journal article" date="2021" name="Open Biol.">
        <title>Shared evolutionary footprints suggest mitochondrial oxidative damage underlies multiple complex I losses in fungi.</title>
        <authorList>
            <person name="Schikora-Tamarit M.A."/>
            <person name="Marcet-Houben M."/>
            <person name="Nosek J."/>
            <person name="Gabaldon T."/>
        </authorList>
    </citation>
    <scope>NUCLEOTIDE SEQUENCE</scope>
    <source>
        <strain evidence="11">CBS6075</strain>
    </source>
</reference>
<evidence type="ECO:0000256" key="5">
    <source>
        <dbReference type="ARBA" id="ARBA00022448"/>
    </source>
</evidence>
<evidence type="ECO:0000256" key="6">
    <source>
        <dbReference type="ARBA" id="ARBA00022490"/>
    </source>
</evidence>
<evidence type="ECO:0000256" key="9">
    <source>
        <dbReference type="SAM" id="MobiDB-lite"/>
    </source>
</evidence>
<dbReference type="Proteomes" id="UP000769157">
    <property type="component" value="Unassembled WGS sequence"/>
</dbReference>
<evidence type="ECO:0000259" key="10">
    <source>
        <dbReference type="PROSITE" id="PS50195"/>
    </source>
</evidence>
<dbReference type="SUPFAM" id="SSF64268">
    <property type="entry name" value="PX domain"/>
    <property type="match status" value="1"/>
</dbReference>
<dbReference type="GO" id="GO:0005829">
    <property type="term" value="C:cytosol"/>
    <property type="evidence" value="ECO:0007669"/>
    <property type="project" value="GOC"/>
</dbReference>
<dbReference type="GO" id="GO:0042147">
    <property type="term" value="P:retrograde transport, endosome to Golgi"/>
    <property type="evidence" value="ECO:0007669"/>
    <property type="project" value="InterPro"/>
</dbReference>
<comment type="subcellular location">
    <subcellularLocation>
        <location evidence="2">Cytoplasm</location>
    </subcellularLocation>
    <subcellularLocation>
        <location evidence="1">Membrane</location>
        <topology evidence="1">Peripheral membrane protein</topology>
        <orientation evidence="1">Cytoplasmic side</orientation>
    </subcellularLocation>
</comment>
<dbReference type="InterPro" id="IPR028662">
    <property type="entry name" value="SNX8/Mvp1"/>
</dbReference>
<dbReference type="GO" id="GO:0032266">
    <property type="term" value="F:phosphatidylinositol-3-phosphate binding"/>
    <property type="evidence" value="ECO:0007669"/>
    <property type="project" value="TreeGrafter"/>
</dbReference>
<evidence type="ECO:0000256" key="2">
    <source>
        <dbReference type="ARBA" id="ARBA00004496"/>
    </source>
</evidence>
<feature type="domain" description="PX" evidence="10">
    <location>
        <begin position="119"/>
        <end position="240"/>
    </location>
</feature>
<sequence length="560" mass="65260">MSDSIFGAPDSLMEEDPWALPTTRNSQTLQSSILEDNNWSSYNSNDILTNNFASMGIDKPHTTAEEHETQPIAPITDPLVNQDDQTGEDPQEEDLKEESVWSEELVASFNPLGYHNTDDKTIIRVKEIPEKEGLVFKHINYLISHNLKFPSEYYQADNKATGSETRIIRRYSDFAWLIEVLWQKYPYRLIPELPPKKLYSIFLQKRRRSLQRFLYQLSKHPILSKESLVIMFFTVPNDFSNWKKFANIELTDEYENIRITLPKRFKINLDQVLKGLHENDPENDEEVDRSVNNDSIINNITQIWNESPVDHKKLDFIENLQTINASLTKFADIWAKLCILVERIEKRELALSMDHQRFSLYLGQFVNNSGNLYGVENLVGSEEQPEDSQNLSIINTILKQVIKYFTNTKQLKDDELSTLSSDTLENFRKLQDYLASLHFLIERLGSFKSTSEKQIHTLLNRITKTNERLFQIKIKSDIRGSEVDKLVTVLTDSSDSLSSLLSRIILVKSAFLNEFKLFQKTKYLVSETFQDWFVERVKYGELQQDALQRVFNDLQDMPLK</sequence>